<comment type="caution">
    <text evidence="2">The sequence shown here is derived from an EMBL/GenBank/DDBJ whole genome shotgun (WGS) entry which is preliminary data.</text>
</comment>
<dbReference type="PANTHER" id="PTHR33116">
    <property type="entry name" value="REVERSE TRANSCRIPTASE ZINC-BINDING DOMAIN-CONTAINING PROTEIN-RELATED-RELATED"/>
    <property type="match status" value="1"/>
</dbReference>
<name>A0AAD9ZRK4_9ROSI</name>
<dbReference type="Proteomes" id="UP001281410">
    <property type="component" value="Unassembled WGS sequence"/>
</dbReference>
<evidence type="ECO:0000313" key="2">
    <source>
        <dbReference type="EMBL" id="KAK3189020.1"/>
    </source>
</evidence>
<protein>
    <recommendedName>
        <fullName evidence="1">RNase H type-1 domain-containing protein</fullName>
    </recommendedName>
</protein>
<dbReference type="InterPro" id="IPR002156">
    <property type="entry name" value="RNaseH_domain"/>
</dbReference>
<dbReference type="AlphaFoldDB" id="A0AAD9ZRK4"/>
<reference evidence="2" key="1">
    <citation type="journal article" date="2023" name="Plant J.">
        <title>Genome sequences and population genomics provide insights into the demographic history, inbreeding, and mutation load of two 'living fossil' tree species of Dipteronia.</title>
        <authorList>
            <person name="Feng Y."/>
            <person name="Comes H.P."/>
            <person name="Chen J."/>
            <person name="Zhu S."/>
            <person name="Lu R."/>
            <person name="Zhang X."/>
            <person name="Li P."/>
            <person name="Qiu J."/>
            <person name="Olsen K.M."/>
            <person name="Qiu Y."/>
        </authorList>
    </citation>
    <scope>NUCLEOTIDE SEQUENCE</scope>
    <source>
        <strain evidence="2">NBL</strain>
    </source>
</reference>
<dbReference type="GO" id="GO:0003676">
    <property type="term" value="F:nucleic acid binding"/>
    <property type="evidence" value="ECO:0007669"/>
    <property type="project" value="InterPro"/>
</dbReference>
<sequence length="555" mass="63412">MCTSPSLSVVEGERLASLVGIRLVDCHEKYLGLPCFTGKNKRKIFANIVDRVWNRIKGWGEKLLSVGGKEVLVKAVIQAIPMYAMSMFRLPKGLIAEIQRLCARFWWGTTDERKKIHWSTWNRLCTPKNEGGLGFRDIEISNRAFLAKQCWRFLKNPDSLAAKVLKGCYYKHVNFMDAKKKNNASYVWNSLIWGKDLLEAAIRWRVGNRESIKIYKDKSIPRPSTFLTMSPATLGENATVDQLLSPTGFWNKQLLKDNFHQDDVNDILRIPIGKTKKKDTIIWHYNGTGVGVKTDDICGICNSHPETTIHALWKCNKLKSIQSFWANRTPALSGKFTNFWDMLYIYAPTMNTQEAELFCIVLWRIWHYCNSLSHRSRKDMLKNVIRWCEQYLYDCRSASQRHNLGTVLNENQDNDVWKPPEAVIRDYNGDVFASCSQKIEANLNSKAAKLVAVSKCIQFVLDSGLEPCCIEVDDATIVKWITDGNHCSSVNGVLLDDICTSGLNLRILKIDHISKRANKVAQGLASYATRINEDSFWMEDFPGCVKHLIEVDRPD</sequence>
<dbReference type="InterPro" id="IPR044730">
    <property type="entry name" value="RNase_H-like_dom_plant"/>
</dbReference>
<organism evidence="2 3">
    <name type="scientific">Dipteronia sinensis</name>
    <dbReference type="NCBI Taxonomy" id="43782"/>
    <lineage>
        <taxon>Eukaryota</taxon>
        <taxon>Viridiplantae</taxon>
        <taxon>Streptophyta</taxon>
        <taxon>Embryophyta</taxon>
        <taxon>Tracheophyta</taxon>
        <taxon>Spermatophyta</taxon>
        <taxon>Magnoliopsida</taxon>
        <taxon>eudicotyledons</taxon>
        <taxon>Gunneridae</taxon>
        <taxon>Pentapetalae</taxon>
        <taxon>rosids</taxon>
        <taxon>malvids</taxon>
        <taxon>Sapindales</taxon>
        <taxon>Sapindaceae</taxon>
        <taxon>Hippocastanoideae</taxon>
        <taxon>Acereae</taxon>
        <taxon>Dipteronia</taxon>
    </lineage>
</organism>
<dbReference type="Pfam" id="PF13456">
    <property type="entry name" value="RVT_3"/>
    <property type="match status" value="1"/>
</dbReference>
<gene>
    <name evidence="2" type="ORF">Dsin_028581</name>
</gene>
<dbReference type="GO" id="GO:0004523">
    <property type="term" value="F:RNA-DNA hybrid ribonuclease activity"/>
    <property type="evidence" value="ECO:0007669"/>
    <property type="project" value="InterPro"/>
</dbReference>
<dbReference type="InterPro" id="IPR036397">
    <property type="entry name" value="RNaseH_sf"/>
</dbReference>
<dbReference type="EMBL" id="JANJYJ010000009">
    <property type="protein sequence ID" value="KAK3189020.1"/>
    <property type="molecule type" value="Genomic_DNA"/>
</dbReference>
<dbReference type="CDD" id="cd06222">
    <property type="entry name" value="RNase_H_like"/>
    <property type="match status" value="1"/>
</dbReference>
<dbReference type="PANTHER" id="PTHR33116:SF86">
    <property type="entry name" value="REVERSE TRANSCRIPTASE DOMAIN-CONTAINING PROTEIN"/>
    <property type="match status" value="1"/>
</dbReference>
<evidence type="ECO:0000259" key="1">
    <source>
        <dbReference type="Pfam" id="PF13456"/>
    </source>
</evidence>
<dbReference type="Gene3D" id="3.30.420.10">
    <property type="entry name" value="Ribonuclease H-like superfamily/Ribonuclease H"/>
    <property type="match status" value="1"/>
</dbReference>
<feature type="domain" description="RNase H type-1" evidence="1">
    <location>
        <begin position="422"/>
        <end position="528"/>
    </location>
</feature>
<proteinExistence type="predicted"/>
<evidence type="ECO:0000313" key="3">
    <source>
        <dbReference type="Proteomes" id="UP001281410"/>
    </source>
</evidence>
<keyword evidence="3" id="KW-1185">Reference proteome</keyword>
<accession>A0AAD9ZRK4</accession>